<organism evidence="2 3">
    <name type="scientific">Candidatus Scalindua rubra</name>
    <dbReference type="NCBI Taxonomy" id="1872076"/>
    <lineage>
        <taxon>Bacteria</taxon>
        <taxon>Pseudomonadati</taxon>
        <taxon>Planctomycetota</taxon>
        <taxon>Candidatus Brocadiia</taxon>
        <taxon>Candidatus Brocadiales</taxon>
        <taxon>Candidatus Scalinduaceae</taxon>
        <taxon>Candidatus Scalindua</taxon>
    </lineage>
</organism>
<dbReference type="PANTHER" id="PTHR43798:SF28">
    <property type="entry name" value="AB HYDROLASE-1 DOMAIN-CONTAINING PROTEIN"/>
    <property type="match status" value="1"/>
</dbReference>
<dbReference type="InterPro" id="IPR050266">
    <property type="entry name" value="AB_hydrolase_sf"/>
</dbReference>
<name>A0A1E3XEG9_9BACT</name>
<dbReference type="GO" id="GO:0016787">
    <property type="term" value="F:hydrolase activity"/>
    <property type="evidence" value="ECO:0007669"/>
    <property type="project" value="UniProtKB-KW"/>
</dbReference>
<dbReference type="AlphaFoldDB" id="A0A1E3XEG9"/>
<dbReference type="PRINTS" id="PR00111">
    <property type="entry name" value="ABHYDROLASE"/>
</dbReference>
<keyword evidence="2" id="KW-0378">Hydrolase</keyword>
<evidence type="ECO:0000259" key="1">
    <source>
        <dbReference type="Pfam" id="PF00561"/>
    </source>
</evidence>
<dbReference type="EMBL" id="MAYW01000014">
    <property type="protein sequence ID" value="ODS34023.1"/>
    <property type="molecule type" value="Genomic_DNA"/>
</dbReference>
<evidence type="ECO:0000313" key="2">
    <source>
        <dbReference type="EMBL" id="ODS34023.1"/>
    </source>
</evidence>
<dbReference type="Gene3D" id="3.40.50.1820">
    <property type="entry name" value="alpha/beta hydrolase"/>
    <property type="match status" value="1"/>
</dbReference>
<gene>
    <name evidence="2" type="primary">rutD</name>
    <name evidence="2" type="ORF">SCARUB_00796</name>
</gene>
<dbReference type="SUPFAM" id="SSF53474">
    <property type="entry name" value="alpha/beta-Hydrolases"/>
    <property type="match status" value="1"/>
</dbReference>
<dbReference type="Proteomes" id="UP000094056">
    <property type="component" value="Unassembled WGS sequence"/>
</dbReference>
<dbReference type="PRINTS" id="PR00412">
    <property type="entry name" value="EPOXHYDRLASE"/>
</dbReference>
<comment type="caution">
    <text evidence="2">The sequence shown here is derived from an EMBL/GenBank/DDBJ whole genome shotgun (WGS) entry which is preliminary data.</text>
</comment>
<dbReference type="InterPro" id="IPR000639">
    <property type="entry name" value="Epox_hydrolase-like"/>
</dbReference>
<dbReference type="GO" id="GO:0016020">
    <property type="term" value="C:membrane"/>
    <property type="evidence" value="ECO:0007669"/>
    <property type="project" value="TreeGrafter"/>
</dbReference>
<protein>
    <submittedName>
        <fullName evidence="2">Putative aminoacrylate hydrolase RutD</fullName>
    </submittedName>
</protein>
<dbReference type="InterPro" id="IPR029058">
    <property type="entry name" value="AB_hydrolase_fold"/>
</dbReference>
<dbReference type="InterPro" id="IPR000073">
    <property type="entry name" value="AB_hydrolase_1"/>
</dbReference>
<dbReference type="Pfam" id="PF00561">
    <property type="entry name" value="Abhydrolase_1"/>
    <property type="match status" value="1"/>
</dbReference>
<feature type="domain" description="AB hydrolase-1" evidence="1">
    <location>
        <begin position="26"/>
        <end position="153"/>
    </location>
</feature>
<reference evidence="2 3" key="1">
    <citation type="submission" date="2016-07" db="EMBL/GenBank/DDBJ databases">
        <title>Draft genome of Scalindua rubra, obtained from a brine-seawater interface in the Red Sea, sheds light on salt adaptation in anammox bacteria.</title>
        <authorList>
            <person name="Speth D.R."/>
            <person name="Lagkouvardos I."/>
            <person name="Wang Y."/>
            <person name="Qian P.-Y."/>
            <person name="Dutilh B.E."/>
            <person name="Jetten M.S."/>
        </authorList>
    </citation>
    <scope>NUCLEOTIDE SEQUENCE [LARGE SCALE GENOMIC DNA]</scope>
    <source>
        <strain evidence="2">BSI-1</strain>
    </source>
</reference>
<proteinExistence type="predicted"/>
<evidence type="ECO:0000313" key="3">
    <source>
        <dbReference type="Proteomes" id="UP000094056"/>
    </source>
</evidence>
<accession>A0A1E3XEG9</accession>
<sequence>MNEMIFQEGNEFNYVRYNEILPDRMTLLFIHGLGDSGLCFQKVFEDKRFDKFNIIVPDMVGYGKSSASANGDYGFASYINRIWKIIEEMKINDLTVIGHSMGGDIATLLCNSDQKYKIKKFVNIEGNITQFDLFISLEAIKAAEDENFVYWFYDDFMKSKVFEDWGQKYPSCRRYHISLCYCRLEAFLANAQELCKRNTALPGKYKSETGQIYCSLSIPKVFCYGTESVSSGTIDFLKENNLEYQVFDGAFHWLMIDKAKEFYSFLYEFISSE</sequence>
<dbReference type="PANTHER" id="PTHR43798">
    <property type="entry name" value="MONOACYLGLYCEROL LIPASE"/>
    <property type="match status" value="1"/>
</dbReference>